<sequence>MNREDRRPEQWGRRSELLLYV</sequence>
<organism evidence="1">
    <name type="scientific">Arundo donax</name>
    <name type="common">Giant reed</name>
    <name type="synonym">Donax arundinaceus</name>
    <dbReference type="NCBI Taxonomy" id="35708"/>
    <lineage>
        <taxon>Eukaryota</taxon>
        <taxon>Viridiplantae</taxon>
        <taxon>Streptophyta</taxon>
        <taxon>Embryophyta</taxon>
        <taxon>Tracheophyta</taxon>
        <taxon>Spermatophyta</taxon>
        <taxon>Magnoliopsida</taxon>
        <taxon>Liliopsida</taxon>
        <taxon>Poales</taxon>
        <taxon>Poaceae</taxon>
        <taxon>PACMAD clade</taxon>
        <taxon>Arundinoideae</taxon>
        <taxon>Arundineae</taxon>
        <taxon>Arundo</taxon>
    </lineage>
</organism>
<protein>
    <submittedName>
        <fullName evidence="1">Uncharacterized protein</fullName>
    </submittedName>
</protein>
<accession>A0A0A9DUR3</accession>
<proteinExistence type="predicted"/>
<dbReference type="EMBL" id="GBRH01206374">
    <property type="protein sequence ID" value="JAD91521.1"/>
    <property type="molecule type" value="Transcribed_RNA"/>
</dbReference>
<dbReference type="AlphaFoldDB" id="A0A0A9DUR3"/>
<name>A0A0A9DUR3_ARUDO</name>
<reference evidence="1" key="2">
    <citation type="journal article" date="2015" name="Data Brief">
        <title>Shoot transcriptome of the giant reed, Arundo donax.</title>
        <authorList>
            <person name="Barrero R.A."/>
            <person name="Guerrero F.D."/>
            <person name="Moolhuijzen P."/>
            <person name="Goolsby J.A."/>
            <person name="Tidwell J."/>
            <person name="Bellgard S.E."/>
            <person name="Bellgard M.I."/>
        </authorList>
    </citation>
    <scope>NUCLEOTIDE SEQUENCE</scope>
    <source>
        <tissue evidence="1">Shoot tissue taken approximately 20 cm above the soil surface</tissue>
    </source>
</reference>
<evidence type="ECO:0000313" key="1">
    <source>
        <dbReference type="EMBL" id="JAD91521.1"/>
    </source>
</evidence>
<reference evidence="1" key="1">
    <citation type="submission" date="2014-09" db="EMBL/GenBank/DDBJ databases">
        <authorList>
            <person name="Magalhaes I.L.F."/>
            <person name="Oliveira U."/>
            <person name="Santos F.R."/>
            <person name="Vidigal T.H.D.A."/>
            <person name="Brescovit A.D."/>
            <person name="Santos A.J."/>
        </authorList>
    </citation>
    <scope>NUCLEOTIDE SEQUENCE</scope>
    <source>
        <tissue evidence="1">Shoot tissue taken approximately 20 cm above the soil surface</tissue>
    </source>
</reference>